<proteinExistence type="predicted"/>
<evidence type="ECO:0000313" key="2">
    <source>
        <dbReference type="Proteomes" id="UP001500340"/>
    </source>
</evidence>
<accession>A0ABP3ILH8</accession>
<reference evidence="2" key="1">
    <citation type="journal article" date="2019" name="Int. J. Syst. Evol. Microbiol.">
        <title>The Global Catalogue of Microorganisms (GCM) 10K type strain sequencing project: providing services to taxonomists for standard genome sequencing and annotation.</title>
        <authorList>
            <consortium name="The Broad Institute Genomics Platform"/>
            <consortium name="The Broad Institute Genome Sequencing Center for Infectious Disease"/>
            <person name="Wu L."/>
            <person name="Ma J."/>
        </authorList>
    </citation>
    <scope>NUCLEOTIDE SEQUENCE [LARGE SCALE GENOMIC DNA]</scope>
    <source>
        <strain evidence="2">JCM 12774</strain>
    </source>
</reference>
<sequence length="57" mass="6641">MNDEAKTQETSCFISRLPLEDVIFLKITNDEGKLMMNRSDGNVYKLDEDALWVPKYN</sequence>
<organism evidence="1 2">
    <name type="scientific">Paenibacillus motobuensis</name>
    <dbReference type="NCBI Taxonomy" id="295324"/>
    <lineage>
        <taxon>Bacteria</taxon>
        <taxon>Bacillati</taxon>
        <taxon>Bacillota</taxon>
        <taxon>Bacilli</taxon>
        <taxon>Bacillales</taxon>
        <taxon>Paenibacillaceae</taxon>
        <taxon>Paenibacillus</taxon>
    </lineage>
</organism>
<evidence type="ECO:0000313" key="1">
    <source>
        <dbReference type="EMBL" id="GAA0409691.1"/>
    </source>
</evidence>
<keyword evidence="2" id="KW-1185">Reference proteome</keyword>
<protein>
    <submittedName>
        <fullName evidence="1">Uncharacterized protein</fullName>
    </submittedName>
</protein>
<dbReference type="Proteomes" id="UP001500340">
    <property type="component" value="Unassembled WGS sequence"/>
</dbReference>
<name>A0ABP3ILH8_9BACL</name>
<comment type="caution">
    <text evidence="1">The sequence shown here is derived from an EMBL/GenBank/DDBJ whole genome shotgun (WGS) entry which is preliminary data.</text>
</comment>
<gene>
    <name evidence="1" type="ORF">GCM10008933_44780</name>
</gene>
<dbReference type="EMBL" id="BAAACX010000026">
    <property type="protein sequence ID" value="GAA0409691.1"/>
    <property type="molecule type" value="Genomic_DNA"/>
</dbReference>